<comment type="caution">
    <text evidence="1">The sequence shown here is derived from an EMBL/GenBank/DDBJ whole genome shotgun (WGS) entry which is preliminary data.</text>
</comment>
<gene>
    <name evidence="1" type="ORF">Pmani_030375</name>
</gene>
<evidence type="ECO:0000313" key="1">
    <source>
        <dbReference type="EMBL" id="KAK4297185.1"/>
    </source>
</evidence>
<accession>A0AAE1TW05</accession>
<dbReference type="EMBL" id="JAWZYT010003691">
    <property type="protein sequence ID" value="KAK4297185.1"/>
    <property type="molecule type" value="Genomic_DNA"/>
</dbReference>
<sequence length="120" mass="13686">MEIMMLKLSCYKGRLGNTASVTNPASRTPSSSANPLEDLVNRLKPDRMSGRAMKYPYTFSAKLAAFPYQMYIKHVWLFRYYAAGLLISAPIFYKIQKMSCSPENVAKFEAKRLAEQAEHH</sequence>
<dbReference type="AlphaFoldDB" id="A0AAE1TW05"/>
<protein>
    <submittedName>
        <fullName evidence="1">Uncharacterized protein</fullName>
    </submittedName>
</protein>
<dbReference type="Proteomes" id="UP001292094">
    <property type="component" value="Unassembled WGS sequence"/>
</dbReference>
<evidence type="ECO:0000313" key="2">
    <source>
        <dbReference type="Proteomes" id="UP001292094"/>
    </source>
</evidence>
<keyword evidence="2" id="KW-1185">Reference proteome</keyword>
<reference evidence="1" key="1">
    <citation type="submission" date="2023-11" db="EMBL/GenBank/DDBJ databases">
        <title>Genome assemblies of two species of porcelain crab, Petrolisthes cinctipes and Petrolisthes manimaculis (Anomura: Porcellanidae).</title>
        <authorList>
            <person name="Angst P."/>
        </authorList>
    </citation>
    <scope>NUCLEOTIDE SEQUENCE</scope>
    <source>
        <strain evidence="1">PB745_02</strain>
        <tissue evidence="1">Gill</tissue>
    </source>
</reference>
<organism evidence="1 2">
    <name type="scientific">Petrolisthes manimaculis</name>
    <dbReference type="NCBI Taxonomy" id="1843537"/>
    <lineage>
        <taxon>Eukaryota</taxon>
        <taxon>Metazoa</taxon>
        <taxon>Ecdysozoa</taxon>
        <taxon>Arthropoda</taxon>
        <taxon>Crustacea</taxon>
        <taxon>Multicrustacea</taxon>
        <taxon>Malacostraca</taxon>
        <taxon>Eumalacostraca</taxon>
        <taxon>Eucarida</taxon>
        <taxon>Decapoda</taxon>
        <taxon>Pleocyemata</taxon>
        <taxon>Anomura</taxon>
        <taxon>Galatheoidea</taxon>
        <taxon>Porcellanidae</taxon>
        <taxon>Petrolisthes</taxon>
    </lineage>
</organism>
<name>A0AAE1TW05_9EUCA</name>
<proteinExistence type="predicted"/>